<keyword evidence="2" id="KW-0689">Ribosomal protein</keyword>
<dbReference type="PANTHER" id="PTHR15680:SF9">
    <property type="entry name" value="LARGE RIBOSOMAL SUBUNIT PROTEIN BL19M"/>
    <property type="match status" value="1"/>
</dbReference>
<comment type="similarity">
    <text evidence="1">Belongs to the bacterial ribosomal protein bL19 family.</text>
</comment>
<dbReference type="Proteomes" id="UP001497623">
    <property type="component" value="Unassembled WGS sequence"/>
</dbReference>
<proteinExistence type="inferred from homology"/>
<dbReference type="Pfam" id="PF01245">
    <property type="entry name" value="Ribosomal_L19"/>
    <property type="match status" value="1"/>
</dbReference>
<dbReference type="EMBL" id="CAXKWB010006502">
    <property type="protein sequence ID" value="CAL4083070.1"/>
    <property type="molecule type" value="Genomic_DNA"/>
</dbReference>
<feature type="non-terminal residue" evidence="6">
    <location>
        <position position="296"/>
    </location>
</feature>
<dbReference type="GO" id="GO:0006412">
    <property type="term" value="P:translation"/>
    <property type="evidence" value="ECO:0007669"/>
    <property type="project" value="InterPro"/>
</dbReference>
<evidence type="ECO:0000256" key="3">
    <source>
        <dbReference type="ARBA" id="ARBA00023274"/>
    </source>
</evidence>
<dbReference type="InterPro" id="IPR038657">
    <property type="entry name" value="Ribosomal_bL19_sf"/>
</dbReference>
<dbReference type="GO" id="GO:0005762">
    <property type="term" value="C:mitochondrial large ribosomal subunit"/>
    <property type="evidence" value="ECO:0007669"/>
    <property type="project" value="TreeGrafter"/>
</dbReference>
<organism evidence="6 7">
    <name type="scientific">Meganyctiphanes norvegica</name>
    <name type="common">Northern krill</name>
    <name type="synonym">Thysanopoda norvegica</name>
    <dbReference type="NCBI Taxonomy" id="48144"/>
    <lineage>
        <taxon>Eukaryota</taxon>
        <taxon>Metazoa</taxon>
        <taxon>Ecdysozoa</taxon>
        <taxon>Arthropoda</taxon>
        <taxon>Crustacea</taxon>
        <taxon>Multicrustacea</taxon>
        <taxon>Malacostraca</taxon>
        <taxon>Eumalacostraca</taxon>
        <taxon>Eucarida</taxon>
        <taxon>Euphausiacea</taxon>
        <taxon>Euphausiidae</taxon>
        <taxon>Meganyctiphanes</taxon>
    </lineage>
</organism>
<reference evidence="6 7" key="1">
    <citation type="submission" date="2024-05" db="EMBL/GenBank/DDBJ databases">
        <authorList>
            <person name="Wallberg A."/>
        </authorList>
    </citation>
    <scope>NUCLEOTIDE SEQUENCE [LARGE SCALE GENOMIC DNA]</scope>
</reference>
<dbReference type="SUPFAM" id="SSF50104">
    <property type="entry name" value="Translation proteins SH3-like domain"/>
    <property type="match status" value="1"/>
</dbReference>
<gene>
    <name evidence="6" type="ORF">MNOR_LOCUS12071</name>
</gene>
<evidence type="ECO:0000256" key="1">
    <source>
        <dbReference type="ARBA" id="ARBA00005781"/>
    </source>
</evidence>
<keyword evidence="7" id="KW-1185">Reference proteome</keyword>
<evidence type="ECO:0000256" key="5">
    <source>
        <dbReference type="ARBA" id="ARBA00035359"/>
    </source>
</evidence>
<name>A0AAV2QI77_MEGNR</name>
<dbReference type="InterPro" id="IPR008991">
    <property type="entry name" value="Translation_prot_SH3-like_sf"/>
</dbReference>
<evidence type="ECO:0000313" key="7">
    <source>
        <dbReference type="Proteomes" id="UP001497623"/>
    </source>
</evidence>
<evidence type="ECO:0000256" key="2">
    <source>
        <dbReference type="ARBA" id="ARBA00022980"/>
    </source>
</evidence>
<comment type="caution">
    <text evidence="6">The sequence shown here is derived from an EMBL/GenBank/DDBJ whole genome shotgun (WGS) entry which is preliminary data.</text>
</comment>
<evidence type="ECO:0000313" key="6">
    <source>
        <dbReference type="EMBL" id="CAL4083070.1"/>
    </source>
</evidence>
<dbReference type="InterPro" id="IPR001857">
    <property type="entry name" value="Ribosomal_bL19"/>
</dbReference>
<dbReference type="Gene3D" id="2.30.30.790">
    <property type="match status" value="1"/>
</dbReference>
<accession>A0AAV2QI77</accession>
<sequence>MSIFWQLTRSFLLPIMKCKNHHQTEKLYTNESGVAIPSKMERNIIKGQTCLKYTSVHILKKEDTLKSVYPEFLPDPTPQWRNKLREKLERQDMLARRAVMPIPEFYVGGFMKCSMNPTNPYGKSNYFGVCDRGGGSLKKGYFLWKMSENGVEILYEMYCPLITSIETLRLEKRMDEELLYLRDSLPEYSTFPLDMDPEPLQEGATVPINQLKVKLKPRPWHSRWERFNLQGVQDLELPTKFIERAKTFEKPWEKYDLMKDYRETISEEEQRDIFLEVSSSYPQMEAARRRIKRTRT</sequence>
<dbReference type="PANTHER" id="PTHR15680">
    <property type="entry name" value="RIBOSOMAL PROTEIN L19"/>
    <property type="match status" value="1"/>
</dbReference>
<dbReference type="AlphaFoldDB" id="A0AAV2QI77"/>
<keyword evidence="3" id="KW-0687">Ribonucleoprotein</keyword>
<evidence type="ECO:0000256" key="4">
    <source>
        <dbReference type="ARBA" id="ARBA00035288"/>
    </source>
</evidence>
<dbReference type="GO" id="GO:0003735">
    <property type="term" value="F:structural constituent of ribosome"/>
    <property type="evidence" value="ECO:0007669"/>
    <property type="project" value="InterPro"/>
</dbReference>
<protein>
    <recommendedName>
        <fullName evidence="4">Large ribosomal subunit protein bL19m</fullName>
    </recommendedName>
    <alternativeName>
        <fullName evidence="5">39S ribosomal protein L19, mitochondrial</fullName>
    </alternativeName>
</protein>